<organism evidence="15">
    <name type="scientific">Leptosphaeria maculans (strain JN3 / isolate v23.1.3 / race Av1-4-5-6-7-8)</name>
    <name type="common">Blackleg fungus</name>
    <name type="synonym">Phoma lingam</name>
    <dbReference type="NCBI Taxonomy" id="985895"/>
    <lineage>
        <taxon>Eukaryota</taxon>
        <taxon>Fungi</taxon>
        <taxon>Dikarya</taxon>
        <taxon>Ascomycota</taxon>
        <taxon>Pezizomycotina</taxon>
        <taxon>Dothideomycetes</taxon>
        <taxon>Pleosporomycetidae</taxon>
        <taxon>Pleosporales</taxon>
        <taxon>Pleosporineae</taxon>
        <taxon>Leptosphaeriaceae</taxon>
        <taxon>Plenodomus</taxon>
        <taxon>Plenodomus lingam/Leptosphaeria maculans species complex</taxon>
    </lineage>
</organism>
<sequence length="512" mass="58280">MPREFHRRYQRFWRRHATEHHHKLLGWFIRLLDHLGAMHYHTGFGISQRVLITALKEDEAGKGSRFRRYSTNINSVRAAMSSRNRQSRTPASRTSMVASSARREATDDLPPYKKPSHPLDAEATRALRELQGRNLDSVKKHNKQATTAITQSAESVNDMLREHAQYIERRQKKWDAGKSLDDKEEEERTMAELQEKVNEATTKLEESMRAIIDSTMATQRIDSTLDWLRENAPRQLEAEYMTQMSQRASQLQQSQLARQSHNEDSDADDQDIQNSTTNTSTPGPTPLTNTPRIALTGPSHLFTTRLEREKDAYTALSLTTRYARHNDYRDFRRLVHDAQHGDSGPPLGHEDTWFSADGSPAPGLTHASQRGGAPDSDDDLIVDKASISTRCPLTYQRFQDPWTSTKCPHTFERNAILEMIRGSAHRVGGSGERVVECPIQGCAQLLTAGDLRRDPILIRRIRRLIRAEEEGLEEDEDEEEGEDAMEEDEEVKIPGTQHTVIEDLGDPSDTDE</sequence>
<dbReference type="InterPro" id="IPR026846">
    <property type="entry name" value="Nse2(Mms21)"/>
</dbReference>
<feature type="compositionally biased region" description="Acidic residues" evidence="12">
    <location>
        <begin position="503"/>
        <end position="512"/>
    </location>
</feature>
<evidence type="ECO:0000256" key="4">
    <source>
        <dbReference type="ARBA" id="ARBA00022679"/>
    </source>
</evidence>
<dbReference type="GeneID" id="13289691"/>
<evidence type="ECO:0000256" key="5">
    <source>
        <dbReference type="ARBA" id="ARBA00022723"/>
    </source>
</evidence>
<reference evidence="15" key="1">
    <citation type="journal article" date="2011" name="Nat. Commun.">
        <title>Effector diversification within compartments of the Leptosphaeria maculans genome affected by Repeat-Induced Point mutations.</title>
        <authorList>
            <person name="Rouxel T."/>
            <person name="Grandaubert J."/>
            <person name="Hane J.K."/>
            <person name="Hoede C."/>
            <person name="van de Wouw A.P."/>
            <person name="Couloux A."/>
            <person name="Dominguez V."/>
            <person name="Anthouard V."/>
            <person name="Bally P."/>
            <person name="Bourras S."/>
            <person name="Cozijnsen A.J."/>
            <person name="Ciuffetti L.M."/>
            <person name="Degrave A."/>
            <person name="Dilmaghani A."/>
            <person name="Duret L."/>
            <person name="Fudal I."/>
            <person name="Goodwin S.B."/>
            <person name="Gout L."/>
            <person name="Glaser N."/>
            <person name="Linglin J."/>
            <person name="Kema G.H.J."/>
            <person name="Lapalu N."/>
            <person name="Lawrence C.B."/>
            <person name="May K."/>
            <person name="Meyer M."/>
            <person name="Ollivier B."/>
            <person name="Poulain J."/>
            <person name="Schoch C.L."/>
            <person name="Simon A."/>
            <person name="Spatafora J.W."/>
            <person name="Stachowiak A."/>
            <person name="Turgeon B.G."/>
            <person name="Tyler B.M."/>
            <person name="Vincent D."/>
            <person name="Weissenbach J."/>
            <person name="Amselem J."/>
            <person name="Quesneville H."/>
            <person name="Oliver R.P."/>
            <person name="Wincker P."/>
            <person name="Balesdent M.-H."/>
            <person name="Howlett B.J."/>
        </authorList>
    </citation>
    <scope>NUCLEOTIDE SEQUENCE [LARGE SCALE GENOMIC DNA]</scope>
    <source>
        <strain evidence="15">JN3 / isolate v23.1.3 / race Av1-4-5-6-7-8</strain>
    </source>
</reference>
<feature type="compositionally biased region" description="Acidic residues" evidence="12">
    <location>
        <begin position="470"/>
        <end position="490"/>
    </location>
</feature>
<dbReference type="Gene3D" id="3.30.40.10">
    <property type="entry name" value="Zinc/RING finger domain, C3HC4 (zinc finger)"/>
    <property type="match status" value="1"/>
</dbReference>
<keyword evidence="9" id="KW-0539">Nucleus</keyword>
<feature type="region of interest" description="Disordered" evidence="12">
    <location>
        <begin position="241"/>
        <end position="299"/>
    </location>
</feature>
<evidence type="ECO:0000256" key="8">
    <source>
        <dbReference type="ARBA" id="ARBA00022833"/>
    </source>
</evidence>
<dbReference type="Proteomes" id="UP000002668">
    <property type="component" value="Genome"/>
</dbReference>
<evidence type="ECO:0000256" key="3">
    <source>
        <dbReference type="ARBA" id="ARBA00008212"/>
    </source>
</evidence>
<keyword evidence="11" id="KW-0175">Coiled coil</keyword>
<name>E4ZY37_LEPMJ</name>
<feature type="coiled-coil region" evidence="11">
    <location>
        <begin position="176"/>
        <end position="210"/>
    </location>
</feature>
<feature type="region of interest" description="Disordered" evidence="12">
    <location>
        <begin position="337"/>
        <end position="378"/>
    </location>
</feature>
<dbReference type="CDD" id="cd16651">
    <property type="entry name" value="SPL-RING_NSE2"/>
    <property type="match status" value="1"/>
</dbReference>
<protein>
    <recommendedName>
        <fullName evidence="13">SP-RING-type domain-containing protein</fullName>
    </recommendedName>
</protein>
<dbReference type="HOGENOM" id="CLU_028753_1_0_1"/>
<keyword evidence="15" id="KW-1185">Reference proteome</keyword>
<keyword evidence="6 10" id="KW-0863">Zinc-finger</keyword>
<dbReference type="Pfam" id="PF11789">
    <property type="entry name" value="zf-Nse"/>
    <property type="match status" value="1"/>
</dbReference>
<dbReference type="GO" id="GO:0008270">
    <property type="term" value="F:zinc ion binding"/>
    <property type="evidence" value="ECO:0007669"/>
    <property type="project" value="UniProtKB-KW"/>
</dbReference>
<dbReference type="OMA" id="TWFSHLE"/>
<dbReference type="PROSITE" id="PS51044">
    <property type="entry name" value="ZF_SP_RING"/>
    <property type="match status" value="1"/>
</dbReference>
<evidence type="ECO:0000256" key="10">
    <source>
        <dbReference type="PROSITE-ProRule" id="PRU00452"/>
    </source>
</evidence>
<dbReference type="GO" id="GO:0030915">
    <property type="term" value="C:Smc5-Smc6 complex"/>
    <property type="evidence" value="ECO:0007669"/>
    <property type="project" value="InterPro"/>
</dbReference>
<proteinExistence type="inferred from homology"/>
<comment type="subcellular location">
    <subcellularLocation>
        <location evidence="1">Nucleus</location>
    </subcellularLocation>
</comment>
<dbReference type="OrthoDB" id="756301at2759"/>
<gene>
    <name evidence="14" type="ORF">LEMA_P112010.1</name>
</gene>
<dbReference type="VEuPathDB" id="FungiDB:LEMA_P112010.1"/>
<dbReference type="GO" id="GO:0061665">
    <property type="term" value="F:SUMO ligase activity"/>
    <property type="evidence" value="ECO:0007669"/>
    <property type="project" value="TreeGrafter"/>
</dbReference>
<dbReference type="STRING" id="985895.E4ZY37"/>
<dbReference type="PANTHER" id="PTHR21330:SF1">
    <property type="entry name" value="E3 SUMO-PROTEIN LIGASE NSE2"/>
    <property type="match status" value="1"/>
</dbReference>
<accession>E4ZY37</accession>
<feature type="region of interest" description="Disordered" evidence="12">
    <location>
        <begin position="468"/>
        <end position="512"/>
    </location>
</feature>
<evidence type="ECO:0000256" key="2">
    <source>
        <dbReference type="ARBA" id="ARBA00004718"/>
    </source>
</evidence>
<keyword evidence="7" id="KW-0833">Ubl conjugation pathway</keyword>
<dbReference type="GO" id="GO:0005634">
    <property type="term" value="C:nucleus"/>
    <property type="evidence" value="ECO:0007669"/>
    <property type="project" value="UniProtKB-SubCell"/>
</dbReference>
<dbReference type="InterPro" id="IPR004181">
    <property type="entry name" value="Znf_MIZ"/>
</dbReference>
<dbReference type="EMBL" id="FP929128">
    <property type="protein sequence ID" value="CBX96282.1"/>
    <property type="molecule type" value="Genomic_DNA"/>
</dbReference>
<feature type="compositionally biased region" description="Low complexity" evidence="12">
    <location>
        <begin position="274"/>
        <end position="291"/>
    </location>
</feature>
<feature type="compositionally biased region" description="Low complexity" evidence="12">
    <location>
        <begin position="245"/>
        <end position="259"/>
    </location>
</feature>
<evidence type="ECO:0000313" key="15">
    <source>
        <dbReference type="Proteomes" id="UP000002668"/>
    </source>
</evidence>
<feature type="compositionally biased region" description="Polar residues" evidence="12">
    <location>
        <begin position="77"/>
        <end position="98"/>
    </location>
</feature>
<evidence type="ECO:0000256" key="12">
    <source>
        <dbReference type="SAM" id="MobiDB-lite"/>
    </source>
</evidence>
<dbReference type="PANTHER" id="PTHR21330">
    <property type="entry name" value="E3 SUMO-PROTEIN LIGASE NSE2"/>
    <property type="match status" value="1"/>
</dbReference>
<evidence type="ECO:0000256" key="7">
    <source>
        <dbReference type="ARBA" id="ARBA00022786"/>
    </source>
</evidence>
<dbReference type="SUPFAM" id="SSF57850">
    <property type="entry name" value="RING/U-box"/>
    <property type="match status" value="1"/>
</dbReference>
<evidence type="ECO:0000313" key="14">
    <source>
        <dbReference type="EMBL" id="CBX96282.1"/>
    </source>
</evidence>
<evidence type="ECO:0000256" key="1">
    <source>
        <dbReference type="ARBA" id="ARBA00004123"/>
    </source>
</evidence>
<dbReference type="GO" id="GO:0000724">
    <property type="term" value="P:double-strand break repair via homologous recombination"/>
    <property type="evidence" value="ECO:0007669"/>
    <property type="project" value="InterPro"/>
</dbReference>
<evidence type="ECO:0000259" key="13">
    <source>
        <dbReference type="PROSITE" id="PS51044"/>
    </source>
</evidence>
<keyword evidence="4" id="KW-0808">Transferase</keyword>
<dbReference type="eggNOG" id="KOG2979">
    <property type="taxonomic scope" value="Eukaryota"/>
</dbReference>
<dbReference type="UniPathway" id="UPA00886"/>
<dbReference type="GO" id="GO:0016925">
    <property type="term" value="P:protein sumoylation"/>
    <property type="evidence" value="ECO:0007669"/>
    <property type="project" value="UniProtKB-UniPathway"/>
</dbReference>
<comment type="similarity">
    <text evidence="3">Belongs to the NSE2 family.</text>
</comment>
<dbReference type="InterPro" id="IPR013083">
    <property type="entry name" value="Znf_RING/FYVE/PHD"/>
</dbReference>
<evidence type="ECO:0000256" key="11">
    <source>
        <dbReference type="SAM" id="Coils"/>
    </source>
</evidence>
<keyword evidence="8" id="KW-0862">Zinc</keyword>
<feature type="domain" description="SP-RING-type" evidence="13">
    <location>
        <begin position="376"/>
        <end position="466"/>
    </location>
</feature>
<evidence type="ECO:0000256" key="6">
    <source>
        <dbReference type="ARBA" id="ARBA00022771"/>
    </source>
</evidence>
<feature type="region of interest" description="Disordered" evidence="12">
    <location>
        <begin position="77"/>
        <end position="118"/>
    </location>
</feature>
<dbReference type="AlphaFoldDB" id="E4ZY37"/>
<comment type="pathway">
    <text evidence="2">Protein modification; protein sumoylation.</text>
</comment>
<evidence type="ECO:0000256" key="9">
    <source>
        <dbReference type="ARBA" id="ARBA00023242"/>
    </source>
</evidence>
<dbReference type="InParanoid" id="E4ZY37"/>
<keyword evidence="5" id="KW-0479">Metal-binding</keyword>